<feature type="domain" description="Nudix hydrolase" evidence="3">
    <location>
        <begin position="31"/>
        <end position="159"/>
    </location>
</feature>
<evidence type="ECO:0000256" key="2">
    <source>
        <dbReference type="ARBA" id="ARBA00022801"/>
    </source>
</evidence>
<gene>
    <name evidence="4" type="ORF">SAMN05421848_2297</name>
</gene>
<dbReference type="GO" id="GO:0016787">
    <property type="term" value="F:hydrolase activity"/>
    <property type="evidence" value="ECO:0007669"/>
    <property type="project" value="UniProtKB-KW"/>
</dbReference>
<dbReference type="AlphaFoldDB" id="A0A1I1LA59"/>
<dbReference type="PROSITE" id="PS51462">
    <property type="entry name" value="NUDIX"/>
    <property type="match status" value="1"/>
</dbReference>
<evidence type="ECO:0000256" key="1">
    <source>
        <dbReference type="ARBA" id="ARBA00001946"/>
    </source>
</evidence>
<reference evidence="5" key="1">
    <citation type="submission" date="2016-10" db="EMBL/GenBank/DDBJ databases">
        <authorList>
            <person name="Varghese N."/>
            <person name="Submissions S."/>
        </authorList>
    </citation>
    <scope>NUCLEOTIDE SEQUENCE [LARGE SCALE GENOMIC DNA]</scope>
    <source>
        <strain evidence="5">DSM 23439</strain>
    </source>
</reference>
<comment type="cofactor">
    <cofactor evidence="1">
        <name>Mg(2+)</name>
        <dbReference type="ChEBI" id="CHEBI:18420"/>
    </cofactor>
</comment>
<dbReference type="STRING" id="402385.SAMN05421848_2297"/>
<dbReference type="PROSITE" id="PS00893">
    <property type="entry name" value="NUDIX_BOX"/>
    <property type="match status" value="1"/>
</dbReference>
<keyword evidence="2" id="KW-0378">Hydrolase</keyword>
<evidence type="ECO:0000313" key="5">
    <source>
        <dbReference type="Proteomes" id="UP000199046"/>
    </source>
</evidence>
<dbReference type="Gene3D" id="3.90.79.10">
    <property type="entry name" value="Nucleoside Triphosphate Pyrophosphohydrolase"/>
    <property type="match status" value="1"/>
</dbReference>
<dbReference type="InterPro" id="IPR015797">
    <property type="entry name" value="NUDIX_hydrolase-like_dom_sf"/>
</dbReference>
<dbReference type="RefSeq" id="WP_090134052.1">
    <property type="nucleotide sequence ID" value="NZ_FOLY01000004.1"/>
</dbReference>
<evidence type="ECO:0000313" key="4">
    <source>
        <dbReference type="EMBL" id="SFC66430.1"/>
    </source>
</evidence>
<proteinExistence type="predicted"/>
<dbReference type="InterPro" id="IPR000086">
    <property type="entry name" value="NUDIX_hydrolase_dom"/>
</dbReference>
<dbReference type="PANTHER" id="PTHR10885:SF0">
    <property type="entry name" value="ISOPENTENYL-DIPHOSPHATE DELTA-ISOMERASE"/>
    <property type="match status" value="1"/>
</dbReference>
<dbReference type="CDD" id="cd04697">
    <property type="entry name" value="NUDIX_Hydrolase"/>
    <property type="match status" value="1"/>
</dbReference>
<dbReference type="Pfam" id="PF00293">
    <property type="entry name" value="NUDIX"/>
    <property type="match status" value="1"/>
</dbReference>
<keyword evidence="4" id="KW-0413">Isomerase</keyword>
<sequence length="165" mass="18611">MDPSRVRVQIVDAFNRPAGSARRCDMRRLRMWHRAAYIFVFDQHNRLCVQRRTLWKDIFPGYRDLCAGGVVDAGETMASAARRELQEELGLSLPLEPCLSLHFEQGMNAFGSVFLTRYHGEPIRLQASEVTGVEWLTLEDALAIDDATPDSHQALRALVDQGVVA</sequence>
<dbReference type="PANTHER" id="PTHR10885">
    <property type="entry name" value="ISOPENTENYL-DIPHOSPHATE DELTA-ISOMERASE"/>
    <property type="match status" value="1"/>
</dbReference>
<name>A0A1I1LA59_9GAMM</name>
<dbReference type="InterPro" id="IPR020084">
    <property type="entry name" value="NUDIX_hydrolase_CS"/>
</dbReference>
<dbReference type="Proteomes" id="UP000199046">
    <property type="component" value="Unassembled WGS sequence"/>
</dbReference>
<organism evidence="4 5">
    <name type="scientific">Kushneria avicenniae</name>
    <dbReference type="NCBI Taxonomy" id="402385"/>
    <lineage>
        <taxon>Bacteria</taxon>
        <taxon>Pseudomonadati</taxon>
        <taxon>Pseudomonadota</taxon>
        <taxon>Gammaproteobacteria</taxon>
        <taxon>Oceanospirillales</taxon>
        <taxon>Halomonadaceae</taxon>
        <taxon>Kushneria</taxon>
    </lineage>
</organism>
<evidence type="ECO:0000259" key="3">
    <source>
        <dbReference type="PROSITE" id="PS51462"/>
    </source>
</evidence>
<dbReference type="GO" id="GO:0016853">
    <property type="term" value="F:isomerase activity"/>
    <property type="evidence" value="ECO:0007669"/>
    <property type="project" value="UniProtKB-KW"/>
</dbReference>
<dbReference type="EMBL" id="FOLY01000004">
    <property type="protein sequence ID" value="SFC66430.1"/>
    <property type="molecule type" value="Genomic_DNA"/>
</dbReference>
<protein>
    <submittedName>
        <fullName evidence="4">Isopentenyldiphosphate isomerase</fullName>
    </submittedName>
</protein>
<accession>A0A1I1LA59</accession>
<keyword evidence="5" id="KW-1185">Reference proteome</keyword>
<dbReference type="OrthoDB" id="517136at2"/>
<dbReference type="SUPFAM" id="SSF55811">
    <property type="entry name" value="Nudix"/>
    <property type="match status" value="1"/>
</dbReference>